<protein>
    <submittedName>
        <fullName evidence="3">CLUMA_CG004846, isoform A</fullName>
    </submittedName>
</protein>
<feature type="binding site" evidence="1">
    <location>
        <position position="8"/>
    </location>
    <ligand>
        <name>Zn(2+)</name>
        <dbReference type="ChEBI" id="CHEBI:29105"/>
    </ligand>
</feature>
<evidence type="ECO:0000256" key="1">
    <source>
        <dbReference type="PROSITE-ProRule" id="PRU01263"/>
    </source>
</evidence>
<evidence type="ECO:0000259" key="2">
    <source>
        <dbReference type="PROSITE" id="PS51915"/>
    </source>
</evidence>
<sequence>MSDLRSMCRICMTKENLTSVFSIMDGGKISDKINFVCGITISSSDVFPKLICHQCLSSIIIASSIKRKAIETEQIFSEMFSMIVDDLTDESIEYIEEKNDNSDDEKSSLLIEMKEDENQFLVYEEDPEIKGQPKMNYNLSEQSVKINNLNHFNYNSELKNFVGSIRH</sequence>
<dbReference type="OrthoDB" id="8117402at2759"/>
<name>A0A1J1HYF0_9DIPT</name>
<dbReference type="EMBL" id="CVRI01000020">
    <property type="protein sequence ID" value="CRK91161.1"/>
    <property type="molecule type" value="Genomic_DNA"/>
</dbReference>
<feature type="domain" description="ZAD" evidence="2">
    <location>
        <begin position="6"/>
        <end position="79"/>
    </location>
</feature>
<feature type="binding site" evidence="1">
    <location>
        <position position="55"/>
    </location>
    <ligand>
        <name>Zn(2+)</name>
        <dbReference type="ChEBI" id="CHEBI:29105"/>
    </ligand>
</feature>
<dbReference type="Proteomes" id="UP000183832">
    <property type="component" value="Unassembled WGS sequence"/>
</dbReference>
<dbReference type="InterPro" id="IPR012934">
    <property type="entry name" value="Znf_AD"/>
</dbReference>
<keyword evidence="1" id="KW-0862">Zinc</keyword>
<evidence type="ECO:0000313" key="4">
    <source>
        <dbReference type="Proteomes" id="UP000183832"/>
    </source>
</evidence>
<accession>A0A1J1HYF0</accession>
<dbReference type="PROSITE" id="PS51915">
    <property type="entry name" value="ZAD"/>
    <property type="match status" value="1"/>
</dbReference>
<proteinExistence type="predicted"/>
<keyword evidence="1" id="KW-0863">Zinc-finger</keyword>
<dbReference type="SMART" id="SM00868">
    <property type="entry name" value="zf-AD"/>
    <property type="match status" value="1"/>
</dbReference>
<dbReference type="Gene3D" id="3.40.1800.20">
    <property type="match status" value="1"/>
</dbReference>
<feature type="binding site" evidence="1">
    <location>
        <position position="11"/>
    </location>
    <ligand>
        <name>Zn(2+)</name>
        <dbReference type="ChEBI" id="CHEBI:29105"/>
    </ligand>
</feature>
<dbReference type="GO" id="GO:0008270">
    <property type="term" value="F:zinc ion binding"/>
    <property type="evidence" value="ECO:0007669"/>
    <property type="project" value="UniProtKB-UniRule"/>
</dbReference>
<dbReference type="SUPFAM" id="SSF57716">
    <property type="entry name" value="Glucocorticoid receptor-like (DNA-binding domain)"/>
    <property type="match status" value="1"/>
</dbReference>
<gene>
    <name evidence="3" type="ORF">CLUMA_CG004846</name>
</gene>
<dbReference type="GO" id="GO:0005634">
    <property type="term" value="C:nucleus"/>
    <property type="evidence" value="ECO:0007669"/>
    <property type="project" value="InterPro"/>
</dbReference>
<reference evidence="3 4" key="1">
    <citation type="submission" date="2015-04" db="EMBL/GenBank/DDBJ databases">
        <authorList>
            <person name="Syromyatnikov M.Y."/>
            <person name="Popov V.N."/>
        </authorList>
    </citation>
    <scope>NUCLEOTIDE SEQUENCE [LARGE SCALE GENOMIC DNA]</scope>
</reference>
<evidence type="ECO:0000313" key="3">
    <source>
        <dbReference type="EMBL" id="CRK91161.1"/>
    </source>
</evidence>
<dbReference type="Pfam" id="PF07776">
    <property type="entry name" value="zf-AD"/>
    <property type="match status" value="1"/>
</dbReference>
<feature type="binding site" evidence="1">
    <location>
        <position position="52"/>
    </location>
    <ligand>
        <name>Zn(2+)</name>
        <dbReference type="ChEBI" id="CHEBI:29105"/>
    </ligand>
</feature>
<organism evidence="3 4">
    <name type="scientific">Clunio marinus</name>
    <dbReference type="NCBI Taxonomy" id="568069"/>
    <lineage>
        <taxon>Eukaryota</taxon>
        <taxon>Metazoa</taxon>
        <taxon>Ecdysozoa</taxon>
        <taxon>Arthropoda</taxon>
        <taxon>Hexapoda</taxon>
        <taxon>Insecta</taxon>
        <taxon>Pterygota</taxon>
        <taxon>Neoptera</taxon>
        <taxon>Endopterygota</taxon>
        <taxon>Diptera</taxon>
        <taxon>Nematocera</taxon>
        <taxon>Chironomoidea</taxon>
        <taxon>Chironomidae</taxon>
        <taxon>Clunio</taxon>
    </lineage>
</organism>
<keyword evidence="4" id="KW-1185">Reference proteome</keyword>
<dbReference type="AlphaFoldDB" id="A0A1J1HYF0"/>
<keyword evidence="1" id="KW-0479">Metal-binding</keyword>